<dbReference type="PROSITE" id="PS51464">
    <property type="entry name" value="SIS"/>
    <property type="match status" value="1"/>
</dbReference>
<dbReference type="GO" id="GO:0006002">
    <property type="term" value="P:fructose 6-phosphate metabolic process"/>
    <property type="evidence" value="ECO:0007669"/>
    <property type="project" value="TreeGrafter"/>
</dbReference>
<dbReference type="PANTHER" id="PTHR10937:SF0">
    <property type="entry name" value="GLUTAMINE--FRUCTOSE-6-PHOSPHATE TRANSAMINASE (ISOMERIZING)"/>
    <property type="match status" value="1"/>
</dbReference>
<dbReference type="SUPFAM" id="SSF53697">
    <property type="entry name" value="SIS domain"/>
    <property type="match status" value="1"/>
</dbReference>
<dbReference type="GO" id="GO:0006047">
    <property type="term" value="P:UDP-N-acetylglucosamine metabolic process"/>
    <property type="evidence" value="ECO:0007669"/>
    <property type="project" value="TreeGrafter"/>
</dbReference>
<dbReference type="CDD" id="cd05009">
    <property type="entry name" value="SIS_GlmS_GlmD_2"/>
    <property type="match status" value="1"/>
</dbReference>
<dbReference type="Proteomes" id="UP000683360">
    <property type="component" value="Unassembled WGS sequence"/>
</dbReference>
<sequence>MNEKVNDLAKELYKQKSLLVMGRGYNFATCLEGALKIKELTYMHSEGILAGELKHGPLALVDKAMPVLMVITRDKVYQKCVNALQQVKSRHGEPILILNKDDVETQAMGKSYISVPHTIDCLQVKKSRCRLSS</sequence>
<dbReference type="Pfam" id="PF01380">
    <property type="entry name" value="SIS"/>
    <property type="match status" value="1"/>
</dbReference>
<dbReference type="InterPro" id="IPR001347">
    <property type="entry name" value="SIS_dom"/>
</dbReference>
<organism evidence="3 4">
    <name type="scientific">Mytilus edulis</name>
    <name type="common">Blue mussel</name>
    <dbReference type="NCBI Taxonomy" id="6550"/>
    <lineage>
        <taxon>Eukaryota</taxon>
        <taxon>Metazoa</taxon>
        <taxon>Spiralia</taxon>
        <taxon>Lophotrochozoa</taxon>
        <taxon>Mollusca</taxon>
        <taxon>Bivalvia</taxon>
        <taxon>Autobranchia</taxon>
        <taxon>Pteriomorphia</taxon>
        <taxon>Mytilida</taxon>
        <taxon>Mytiloidea</taxon>
        <taxon>Mytilidae</taxon>
        <taxon>Mytilinae</taxon>
        <taxon>Mytilus</taxon>
    </lineage>
</organism>
<evidence type="ECO:0000256" key="1">
    <source>
        <dbReference type="ARBA" id="ARBA00022679"/>
    </source>
</evidence>
<accession>A0A8S3SDB7</accession>
<dbReference type="GO" id="GO:0006487">
    <property type="term" value="P:protein N-linked glycosylation"/>
    <property type="evidence" value="ECO:0007669"/>
    <property type="project" value="TreeGrafter"/>
</dbReference>
<dbReference type="EMBL" id="CAJPWZ010001615">
    <property type="protein sequence ID" value="CAG2218906.1"/>
    <property type="molecule type" value="Genomic_DNA"/>
</dbReference>
<evidence type="ECO:0000313" key="3">
    <source>
        <dbReference type="EMBL" id="CAG2218906.1"/>
    </source>
</evidence>
<reference evidence="3" key="1">
    <citation type="submission" date="2021-03" db="EMBL/GenBank/DDBJ databases">
        <authorList>
            <person name="Bekaert M."/>
        </authorList>
    </citation>
    <scope>NUCLEOTIDE SEQUENCE</scope>
</reference>
<evidence type="ECO:0000259" key="2">
    <source>
        <dbReference type="PROSITE" id="PS51464"/>
    </source>
</evidence>
<protein>
    <recommendedName>
        <fullName evidence="2">SIS domain-containing protein</fullName>
    </recommendedName>
</protein>
<dbReference type="PANTHER" id="PTHR10937">
    <property type="entry name" value="GLUCOSAMINE--FRUCTOSE-6-PHOSPHATE AMINOTRANSFERASE, ISOMERIZING"/>
    <property type="match status" value="1"/>
</dbReference>
<feature type="domain" description="SIS" evidence="2">
    <location>
        <begin position="8"/>
        <end position="133"/>
    </location>
</feature>
<gene>
    <name evidence="3" type="ORF">MEDL_32491</name>
</gene>
<dbReference type="OrthoDB" id="15235at2759"/>
<keyword evidence="1" id="KW-0808">Transferase</keyword>
<proteinExistence type="predicted"/>
<dbReference type="GO" id="GO:0097367">
    <property type="term" value="F:carbohydrate derivative binding"/>
    <property type="evidence" value="ECO:0007669"/>
    <property type="project" value="InterPro"/>
</dbReference>
<dbReference type="Gene3D" id="3.40.50.10490">
    <property type="entry name" value="Glucose-6-phosphate isomerase like protein, domain 1"/>
    <property type="match status" value="1"/>
</dbReference>
<dbReference type="InterPro" id="IPR035490">
    <property type="entry name" value="GlmS/FrlB_SIS"/>
</dbReference>
<evidence type="ECO:0000313" key="4">
    <source>
        <dbReference type="Proteomes" id="UP000683360"/>
    </source>
</evidence>
<dbReference type="GO" id="GO:0004360">
    <property type="term" value="F:glutamine-fructose-6-phosphate transaminase (isomerizing) activity"/>
    <property type="evidence" value="ECO:0007669"/>
    <property type="project" value="TreeGrafter"/>
</dbReference>
<keyword evidence="4" id="KW-1185">Reference proteome</keyword>
<dbReference type="AlphaFoldDB" id="A0A8S3SDB7"/>
<dbReference type="InterPro" id="IPR046348">
    <property type="entry name" value="SIS_dom_sf"/>
</dbReference>
<comment type="caution">
    <text evidence="3">The sequence shown here is derived from an EMBL/GenBank/DDBJ whole genome shotgun (WGS) entry which is preliminary data.</text>
</comment>
<name>A0A8S3SDB7_MYTED</name>
<dbReference type="FunFam" id="3.40.50.10490:FF:000126">
    <property type="entry name" value="Glutamine--fructose-6-phosphate aminotransferase [isomerizing] 1"/>
    <property type="match status" value="1"/>
</dbReference>